<organism evidence="1 2">
    <name type="scientific">Alligator sinensis</name>
    <name type="common">Chinese alligator</name>
    <dbReference type="NCBI Taxonomy" id="38654"/>
    <lineage>
        <taxon>Eukaryota</taxon>
        <taxon>Metazoa</taxon>
        <taxon>Chordata</taxon>
        <taxon>Craniata</taxon>
        <taxon>Vertebrata</taxon>
        <taxon>Euteleostomi</taxon>
        <taxon>Archelosauria</taxon>
        <taxon>Archosauria</taxon>
        <taxon>Crocodylia</taxon>
        <taxon>Alligatoridae</taxon>
        <taxon>Alligatorinae</taxon>
        <taxon>Alligator</taxon>
    </lineage>
</organism>
<dbReference type="Gene3D" id="3.80.10.10">
    <property type="entry name" value="Ribonuclease Inhibitor"/>
    <property type="match status" value="3"/>
</dbReference>
<keyword evidence="1" id="KW-1185">Reference proteome</keyword>
<dbReference type="GO" id="GO:0031146">
    <property type="term" value="P:SCF-dependent proteasomal ubiquitin-dependent protein catabolic process"/>
    <property type="evidence" value="ECO:0007669"/>
    <property type="project" value="TreeGrafter"/>
</dbReference>
<dbReference type="InterPro" id="IPR006553">
    <property type="entry name" value="Leu-rich_rpt_Cys-con_subtyp"/>
</dbReference>
<dbReference type="KEGG" id="asn:102376513"/>
<accession>A0A1U7SUP8</accession>
<dbReference type="PANTHER" id="PTHR13318:SF105">
    <property type="entry name" value="F-BOX_LRR-REPEAT PROTEIN 3"/>
    <property type="match status" value="1"/>
</dbReference>
<evidence type="ECO:0000313" key="1">
    <source>
        <dbReference type="Proteomes" id="UP000189705"/>
    </source>
</evidence>
<dbReference type="FunFam" id="3.80.10.10:FF:000487">
    <property type="entry name" value="F-box and leucine-rich repeat protein 6"/>
    <property type="match status" value="1"/>
</dbReference>
<proteinExistence type="predicted"/>
<dbReference type="GO" id="GO:0019005">
    <property type="term" value="C:SCF ubiquitin ligase complex"/>
    <property type="evidence" value="ECO:0007669"/>
    <property type="project" value="TreeGrafter"/>
</dbReference>
<protein>
    <submittedName>
        <fullName evidence="2">F-box/LRR-repeat protein 6</fullName>
    </submittedName>
</protein>
<dbReference type="STRING" id="38654.A0A1U7SUP8"/>
<reference evidence="2" key="1">
    <citation type="submission" date="2025-08" db="UniProtKB">
        <authorList>
            <consortium name="RefSeq"/>
        </authorList>
    </citation>
    <scope>IDENTIFICATION</scope>
</reference>
<dbReference type="eggNOG" id="KOG1947">
    <property type="taxonomic scope" value="Eukaryota"/>
</dbReference>
<dbReference type="SMART" id="SM00367">
    <property type="entry name" value="LRR_CC"/>
    <property type="match status" value="4"/>
</dbReference>
<dbReference type="AlphaFoldDB" id="A0A1U7SUP8"/>
<dbReference type="InterPro" id="IPR032675">
    <property type="entry name" value="LRR_dom_sf"/>
</dbReference>
<gene>
    <name evidence="2" type="primary">FBXL6</name>
</gene>
<dbReference type="OrthoDB" id="3134645at2759"/>
<dbReference type="RefSeq" id="XP_006038357.1">
    <property type="nucleotide sequence ID" value="XM_006038295.2"/>
</dbReference>
<dbReference type="InParanoid" id="A0A1U7SUP8"/>
<name>A0A1U7SUP8_ALLSI</name>
<dbReference type="Proteomes" id="UP000189705">
    <property type="component" value="Unplaced"/>
</dbReference>
<dbReference type="SUPFAM" id="SSF52047">
    <property type="entry name" value="RNI-like"/>
    <property type="match status" value="1"/>
</dbReference>
<evidence type="ECO:0000313" key="2">
    <source>
        <dbReference type="RefSeq" id="XP_006038357.1"/>
    </source>
</evidence>
<dbReference type="CTD" id="26233"/>
<sequence length="457" mass="50218">MLQRCEVTPTRPLAQAEGRGENKVHVWYLIILDVYDRVAPHSPGYSRQRHTRSRALLVPGPLQPAIAGRDGDRQQVILQAGVSPIRQPPATEKRVLGTVEWLTASRFSLLRDFALCHWKSHVPFVLKALGECCPLLASLKLSHCSGVQAESLSLLAKRCPRLESLDLQHSQVDSSAVLSFLGVAGSRLKRLWLTYSSRMNAILTTLAAGSCPGLRLLEVNRDIKQSSQRFQLPVEQLQAASPELQVLRLLNVIWSPKPSPRAAPATLGFPQLEELCLATTVLSFVTDGVLRQLLWASARLRMLDLRGCFRVTPKGLQELPCPDLEQLHLGLYCSPSALPLPTTGSPLLTWKWQHSLQELDLAGQSFSERDLEQALAAFARGPAPLRALNLTGTKVTLSTVSALILSCPGLSYLNLSSCRHLPRGTKRAYRGPAAIRQCLQGLLTHSDEPEPAQDAGR</sequence>
<dbReference type="GeneID" id="102376513"/>
<dbReference type="PANTHER" id="PTHR13318">
    <property type="entry name" value="PARTNER OF PAIRED, ISOFORM B-RELATED"/>
    <property type="match status" value="1"/>
</dbReference>